<dbReference type="Pfam" id="PF00474">
    <property type="entry name" value="SSF"/>
    <property type="match status" value="1"/>
</dbReference>
<dbReference type="RefSeq" id="WP_147013226.1">
    <property type="nucleotide sequence ID" value="NZ_VORB01000002.1"/>
</dbReference>
<evidence type="ECO:0000256" key="10">
    <source>
        <dbReference type="ARBA" id="ARBA00023201"/>
    </source>
</evidence>
<dbReference type="InterPro" id="IPR001734">
    <property type="entry name" value="Na/solute_symporter"/>
</dbReference>
<dbReference type="GO" id="GO:0006814">
    <property type="term" value="P:sodium ion transport"/>
    <property type="evidence" value="ECO:0007669"/>
    <property type="project" value="UniProtKB-KW"/>
</dbReference>
<feature type="transmembrane region" description="Helical" evidence="12">
    <location>
        <begin position="272"/>
        <end position="297"/>
    </location>
</feature>
<dbReference type="AlphaFoldDB" id="A0A5C6VC05"/>
<evidence type="ECO:0000313" key="13">
    <source>
        <dbReference type="EMBL" id="TXC82066.1"/>
    </source>
</evidence>
<keyword evidence="8" id="KW-0406">Ion transport</keyword>
<keyword evidence="3" id="KW-0813">Transport</keyword>
<comment type="subcellular location">
    <subcellularLocation>
        <location evidence="1">Cell membrane</location>
        <topology evidence="1">Multi-pass membrane protein</topology>
    </subcellularLocation>
</comment>
<keyword evidence="14" id="KW-1185">Reference proteome</keyword>
<evidence type="ECO:0000256" key="12">
    <source>
        <dbReference type="SAM" id="Phobius"/>
    </source>
</evidence>
<accession>A0A5C6VC05</accession>
<feature type="transmembrane region" description="Helical" evidence="12">
    <location>
        <begin position="72"/>
        <end position="98"/>
    </location>
</feature>
<evidence type="ECO:0000256" key="11">
    <source>
        <dbReference type="RuleBase" id="RU362091"/>
    </source>
</evidence>
<dbReference type="PANTHER" id="PTHR42985">
    <property type="entry name" value="SODIUM-COUPLED MONOCARBOXYLATE TRANSPORTER"/>
    <property type="match status" value="1"/>
</dbReference>
<dbReference type="OrthoDB" id="891563at2"/>
<evidence type="ECO:0000256" key="1">
    <source>
        <dbReference type="ARBA" id="ARBA00004651"/>
    </source>
</evidence>
<feature type="transmembrane region" description="Helical" evidence="12">
    <location>
        <begin position="462"/>
        <end position="483"/>
    </location>
</feature>
<feature type="transmembrane region" description="Helical" evidence="12">
    <location>
        <begin position="119"/>
        <end position="146"/>
    </location>
</feature>
<gene>
    <name evidence="13" type="ORF">FRX97_02945</name>
</gene>
<evidence type="ECO:0000256" key="4">
    <source>
        <dbReference type="ARBA" id="ARBA00022475"/>
    </source>
</evidence>
<evidence type="ECO:0000313" key="14">
    <source>
        <dbReference type="Proteomes" id="UP000321168"/>
    </source>
</evidence>
<feature type="transmembrane region" description="Helical" evidence="12">
    <location>
        <begin position="6"/>
        <end position="23"/>
    </location>
</feature>
<organism evidence="13 14">
    <name type="scientific">Luteibaculum oceani</name>
    <dbReference type="NCBI Taxonomy" id="1294296"/>
    <lineage>
        <taxon>Bacteria</taxon>
        <taxon>Pseudomonadati</taxon>
        <taxon>Bacteroidota</taxon>
        <taxon>Flavobacteriia</taxon>
        <taxon>Flavobacteriales</taxon>
        <taxon>Luteibaculaceae</taxon>
        <taxon>Luteibaculum</taxon>
    </lineage>
</organism>
<feature type="transmembrane region" description="Helical" evidence="12">
    <location>
        <begin position="317"/>
        <end position="340"/>
    </location>
</feature>
<dbReference type="GO" id="GO:0005886">
    <property type="term" value="C:plasma membrane"/>
    <property type="evidence" value="ECO:0007669"/>
    <property type="project" value="UniProtKB-SubCell"/>
</dbReference>
<protein>
    <submittedName>
        <fullName evidence="13">Sodium:solute symporter</fullName>
    </submittedName>
</protein>
<keyword evidence="6 12" id="KW-1133">Transmembrane helix</keyword>
<name>A0A5C6VC05_9FLAO</name>
<dbReference type="Proteomes" id="UP000321168">
    <property type="component" value="Unassembled WGS sequence"/>
</dbReference>
<evidence type="ECO:0000256" key="2">
    <source>
        <dbReference type="ARBA" id="ARBA00006434"/>
    </source>
</evidence>
<comment type="caution">
    <text evidence="13">The sequence shown here is derived from an EMBL/GenBank/DDBJ whole genome shotgun (WGS) entry which is preliminary data.</text>
</comment>
<evidence type="ECO:0000256" key="8">
    <source>
        <dbReference type="ARBA" id="ARBA00023065"/>
    </source>
</evidence>
<keyword evidence="9 12" id="KW-0472">Membrane</keyword>
<comment type="similarity">
    <text evidence="2 11">Belongs to the sodium:solute symporter (SSF) (TC 2.A.21) family.</text>
</comment>
<dbReference type="PROSITE" id="PS50283">
    <property type="entry name" value="NA_SOLUT_SYMP_3"/>
    <property type="match status" value="1"/>
</dbReference>
<evidence type="ECO:0000256" key="6">
    <source>
        <dbReference type="ARBA" id="ARBA00022989"/>
    </source>
</evidence>
<dbReference type="CDD" id="cd10326">
    <property type="entry name" value="SLC5sbd_NIS-like"/>
    <property type="match status" value="1"/>
</dbReference>
<evidence type="ECO:0000256" key="9">
    <source>
        <dbReference type="ARBA" id="ARBA00023136"/>
    </source>
</evidence>
<keyword evidence="5 12" id="KW-0812">Transmembrane</keyword>
<feature type="transmembrane region" description="Helical" evidence="12">
    <location>
        <begin position="403"/>
        <end position="421"/>
    </location>
</feature>
<proteinExistence type="inferred from homology"/>
<keyword evidence="7" id="KW-0915">Sodium</keyword>
<dbReference type="PANTHER" id="PTHR42985:SF47">
    <property type="entry name" value="INTEGRAL MEMBRANE TRANSPORT PROTEIN"/>
    <property type="match status" value="1"/>
</dbReference>
<sequence length="500" mass="54699">MSSTVIIILIAAYFLLLLFIAKITSKNADEASFFIGNKSSKWYVVAFGMIGASLSGVTFISVPGWVGSSAMTYFQVVLGYLLGYVFISFILMPLYYRLNLTSIYTFLGKNLGKPGNQAGASFFLFSRILGAAFRLYLVCLVLKSFVLVDFNIPFPVIALISIALIWLYTNKGGIKTIIWTDTLQTAFMLVAIALAFWQLSSAMNFGVFEAVGAIFESDYSNAFVFDDINSKQNFWKQFLGGALITITMTGMDQDMMQKNLSCKNIGDAQKNMLSFAGVLVFVNLLFLGFGALMFMYIDAGNFGADQWSKSDEIFPALALSGNLGMAVAIFFILGLIAAAYSSADSALTSLTTSLYVDFLEDKKDTPVQAKKKRRVIHVGISVALFLVIVIFEKLADSSVIDQLLTVAGYTYGPILGMFIFCLTSQKNLANKPWAIWVAAIAAPFLTYAIKAGLETSAPNYQIGYELLLLNGLINYGLLMLFGVNSPRLQTQNKPPATTIG</sequence>
<feature type="transmembrane region" description="Helical" evidence="12">
    <location>
        <begin position="152"/>
        <end position="169"/>
    </location>
</feature>
<dbReference type="InterPro" id="IPR038377">
    <property type="entry name" value="Na/Glc_symporter_sf"/>
</dbReference>
<evidence type="ECO:0000256" key="7">
    <source>
        <dbReference type="ARBA" id="ARBA00023053"/>
    </source>
</evidence>
<dbReference type="GO" id="GO:0015293">
    <property type="term" value="F:symporter activity"/>
    <property type="evidence" value="ECO:0007669"/>
    <property type="project" value="TreeGrafter"/>
</dbReference>
<keyword evidence="4" id="KW-1003">Cell membrane</keyword>
<evidence type="ECO:0000256" key="3">
    <source>
        <dbReference type="ARBA" id="ARBA00022448"/>
    </source>
</evidence>
<feature type="transmembrane region" description="Helical" evidence="12">
    <location>
        <begin position="176"/>
        <end position="197"/>
    </location>
</feature>
<dbReference type="EMBL" id="VORB01000002">
    <property type="protein sequence ID" value="TXC82066.1"/>
    <property type="molecule type" value="Genomic_DNA"/>
</dbReference>
<dbReference type="InterPro" id="IPR051163">
    <property type="entry name" value="Sodium:Solute_Symporter_SSF"/>
</dbReference>
<feature type="transmembrane region" description="Helical" evidence="12">
    <location>
        <begin position="433"/>
        <end position="450"/>
    </location>
</feature>
<reference evidence="13 14" key="1">
    <citation type="submission" date="2019-08" db="EMBL/GenBank/DDBJ databases">
        <title>Genome of Luteibaculum oceani JCM 18817.</title>
        <authorList>
            <person name="Bowman J.P."/>
        </authorList>
    </citation>
    <scope>NUCLEOTIDE SEQUENCE [LARGE SCALE GENOMIC DNA]</scope>
    <source>
        <strain evidence="13 14">JCM 18817</strain>
    </source>
</reference>
<evidence type="ECO:0000256" key="5">
    <source>
        <dbReference type="ARBA" id="ARBA00022692"/>
    </source>
</evidence>
<keyword evidence="10" id="KW-0739">Sodium transport</keyword>
<dbReference type="Gene3D" id="1.20.1730.10">
    <property type="entry name" value="Sodium/glucose cotransporter"/>
    <property type="match status" value="1"/>
</dbReference>
<feature type="transmembrane region" description="Helical" evidence="12">
    <location>
        <begin position="375"/>
        <end position="391"/>
    </location>
</feature>
<feature type="transmembrane region" description="Helical" evidence="12">
    <location>
        <begin position="43"/>
        <end position="66"/>
    </location>
</feature>